<dbReference type="PANTHER" id="PTHR19848">
    <property type="entry name" value="WD40 REPEAT PROTEIN"/>
    <property type="match status" value="1"/>
</dbReference>
<dbReference type="SMART" id="SM00320">
    <property type="entry name" value="WD40"/>
    <property type="match status" value="7"/>
</dbReference>
<dbReference type="AlphaFoldDB" id="A0A1B7N5Q7"/>
<keyword evidence="6" id="KW-1185">Reference proteome</keyword>
<keyword evidence="2" id="KW-0677">Repeat</keyword>
<dbReference type="PROSITE" id="PS50294">
    <property type="entry name" value="WD_REPEATS_REGION"/>
    <property type="match status" value="1"/>
</dbReference>
<proteinExistence type="predicted"/>
<gene>
    <name evidence="5" type="ORF">K503DRAFT_768808</name>
</gene>
<feature type="repeat" description="WD" evidence="3">
    <location>
        <begin position="25"/>
        <end position="59"/>
    </location>
</feature>
<accession>A0A1B7N5Q7</accession>
<dbReference type="SUPFAM" id="SSF48452">
    <property type="entry name" value="TPR-like"/>
    <property type="match status" value="1"/>
</dbReference>
<evidence type="ECO:0000313" key="5">
    <source>
        <dbReference type="EMBL" id="OAX40180.1"/>
    </source>
</evidence>
<evidence type="ECO:0000256" key="4">
    <source>
        <dbReference type="SAM" id="MobiDB-lite"/>
    </source>
</evidence>
<dbReference type="Gene3D" id="1.25.40.10">
    <property type="entry name" value="Tetratricopeptide repeat domain"/>
    <property type="match status" value="1"/>
</dbReference>
<feature type="compositionally biased region" description="Acidic residues" evidence="4">
    <location>
        <begin position="636"/>
        <end position="648"/>
    </location>
</feature>
<name>A0A1B7N5Q7_9AGAM</name>
<feature type="compositionally biased region" description="Polar residues" evidence="4">
    <location>
        <begin position="610"/>
        <end position="620"/>
    </location>
</feature>
<feature type="compositionally biased region" description="Polar residues" evidence="4">
    <location>
        <begin position="308"/>
        <end position="321"/>
    </location>
</feature>
<dbReference type="PROSITE" id="PS50082">
    <property type="entry name" value="WD_REPEATS_2"/>
    <property type="match status" value="3"/>
</dbReference>
<dbReference type="InterPro" id="IPR036322">
    <property type="entry name" value="WD40_repeat_dom_sf"/>
</dbReference>
<dbReference type="InterPro" id="IPR015943">
    <property type="entry name" value="WD40/YVTN_repeat-like_dom_sf"/>
</dbReference>
<feature type="region of interest" description="Disordered" evidence="4">
    <location>
        <begin position="303"/>
        <end position="339"/>
    </location>
</feature>
<keyword evidence="1 3" id="KW-0853">WD repeat</keyword>
<dbReference type="Gene3D" id="2.130.10.10">
    <property type="entry name" value="YVTN repeat-like/Quinoprotein amine dehydrogenase"/>
    <property type="match status" value="2"/>
</dbReference>
<feature type="repeat" description="WD" evidence="3">
    <location>
        <begin position="111"/>
        <end position="137"/>
    </location>
</feature>
<feature type="region of interest" description="Disordered" evidence="4">
    <location>
        <begin position="610"/>
        <end position="648"/>
    </location>
</feature>
<dbReference type="STRING" id="1314800.A0A1B7N5Q7"/>
<dbReference type="InterPro" id="IPR001680">
    <property type="entry name" value="WD40_rpt"/>
</dbReference>
<organism evidence="5 6">
    <name type="scientific">Rhizopogon vinicolor AM-OR11-026</name>
    <dbReference type="NCBI Taxonomy" id="1314800"/>
    <lineage>
        <taxon>Eukaryota</taxon>
        <taxon>Fungi</taxon>
        <taxon>Dikarya</taxon>
        <taxon>Basidiomycota</taxon>
        <taxon>Agaricomycotina</taxon>
        <taxon>Agaricomycetes</taxon>
        <taxon>Agaricomycetidae</taxon>
        <taxon>Boletales</taxon>
        <taxon>Suillineae</taxon>
        <taxon>Rhizopogonaceae</taxon>
        <taxon>Rhizopogon</taxon>
    </lineage>
</organism>
<dbReference type="OrthoDB" id="2690521at2759"/>
<protein>
    <submittedName>
        <fullName evidence="5">WD40 repeat-like protein</fullName>
    </submittedName>
</protein>
<dbReference type="InParanoid" id="A0A1B7N5Q7"/>
<evidence type="ECO:0000256" key="2">
    <source>
        <dbReference type="ARBA" id="ARBA00022737"/>
    </source>
</evidence>
<dbReference type="SUPFAM" id="SSF50978">
    <property type="entry name" value="WD40 repeat-like"/>
    <property type="match status" value="1"/>
</dbReference>
<dbReference type="EMBL" id="KV448221">
    <property type="protein sequence ID" value="OAX40180.1"/>
    <property type="molecule type" value="Genomic_DNA"/>
</dbReference>
<dbReference type="Pfam" id="PF00400">
    <property type="entry name" value="WD40"/>
    <property type="match status" value="5"/>
</dbReference>
<sequence>MTEEVAQRIVRNSIPVRQFDNLGEVAAVAVFPDGRRMATNSSDGMLRVWDLKNGAILKEMEGHGDALRDMALSRDGQLIAISDCVGYVSVWHGDTGRPLTQPFRAHSNTCSLDFSPDGATLATGSQDHRIKLWSTETWKLRWPEIRCNYVNCVRYSPSGELLAIATDNDIEIWNSVTVERVASLGQVQSVSLLWTPDGTRLLSGDDRGGTSIREWDSSWKQVGDIWKGHTGFPWCFAVNCNGTIVASPTEENRVRLWQLSDRRTIAIFQHSDFPYCITFSTDGRHIFAGGKDKKISEWKVPEHAWPDNASNDDQATYQAQDCDTEDQPSDSKAQDSDADAQYSENKIVLMSMTVRNACIRGDLLTAESLLTQAIHTDGDSYRSYANRSVVMARQLNWDQALRDATKSLGIQPSFIGYISQGIALCGKKQVRNASKAFDLASTFTDGDPKTIHFLFLVKAMGLFNASRHADAIRRVRELAAACPNVDTTLACRVVEVYMHIQLGNSALDRACPAEAADHFTAAVNAGTFLTKSAVDFKYEEFVVLFGCDFTSLWKTANQKRCHALLRAGRLVEVFEAFRYMADMSDETTKASCLDWSIGFMQELSSFRDSAPNANATTSGTPDMCKSDDENYSVSDIDSDLDPVDDVVC</sequence>
<dbReference type="CDD" id="cd00200">
    <property type="entry name" value="WD40"/>
    <property type="match status" value="1"/>
</dbReference>
<evidence type="ECO:0000256" key="3">
    <source>
        <dbReference type="PROSITE-ProRule" id="PRU00221"/>
    </source>
</evidence>
<evidence type="ECO:0000313" key="6">
    <source>
        <dbReference type="Proteomes" id="UP000092154"/>
    </source>
</evidence>
<evidence type="ECO:0000256" key="1">
    <source>
        <dbReference type="ARBA" id="ARBA00022574"/>
    </source>
</evidence>
<feature type="repeat" description="WD" evidence="3">
    <location>
        <begin position="267"/>
        <end position="300"/>
    </location>
</feature>
<dbReference type="Proteomes" id="UP000092154">
    <property type="component" value="Unassembled WGS sequence"/>
</dbReference>
<dbReference type="InterPro" id="IPR011990">
    <property type="entry name" value="TPR-like_helical_dom_sf"/>
</dbReference>
<dbReference type="PANTHER" id="PTHR19848:SF8">
    <property type="entry name" value="F-BOX AND WD REPEAT DOMAIN CONTAINING 7"/>
    <property type="match status" value="1"/>
</dbReference>
<reference evidence="5 6" key="1">
    <citation type="submission" date="2016-06" db="EMBL/GenBank/DDBJ databases">
        <title>Comparative genomics of the ectomycorrhizal sister species Rhizopogon vinicolor and Rhizopogon vesiculosus (Basidiomycota: Boletales) reveals a divergence of the mating type B locus.</title>
        <authorList>
            <consortium name="DOE Joint Genome Institute"/>
            <person name="Mujic A.B."/>
            <person name="Kuo A."/>
            <person name="Tritt A."/>
            <person name="Lipzen A."/>
            <person name="Chen C."/>
            <person name="Johnson J."/>
            <person name="Sharma A."/>
            <person name="Barry K."/>
            <person name="Grigoriev I.V."/>
            <person name="Spatafora J.W."/>
        </authorList>
    </citation>
    <scope>NUCLEOTIDE SEQUENCE [LARGE SCALE GENOMIC DNA]</scope>
    <source>
        <strain evidence="5 6">AM-OR11-026</strain>
    </source>
</reference>